<dbReference type="AntiFam" id="ANF00010">
    <property type="entry name" value="tRNA translation"/>
</dbReference>
<accession>A0A212LR73</accession>
<gene>
    <name evidence="1" type="ORF">KL86SPO_30172</name>
</gene>
<evidence type="ECO:0000313" key="1">
    <source>
        <dbReference type="EMBL" id="SCM79950.1"/>
    </source>
</evidence>
<sequence length="52" mass="5774">MKFFTTLRTKRLTYVLVSPDGSRQHGSLLIASVAQSVEQRTENPRVGSSILP</sequence>
<organism evidence="1">
    <name type="scientific">uncultured Sporomusa sp</name>
    <dbReference type="NCBI Taxonomy" id="307249"/>
    <lineage>
        <taxon>Bacteria</taxon>
        <taxon>Bacillati</taxon>
        <taxon>Bacillota</taxon>
        <taxon>Negativicutes</taxon>
        <taxon>Selenomonadales</taxon>
        <taxon>Sporomusaceae</taxon>
        <taxon>Sporomusa</taxon>
        <taxon>environmental samples</taxon>
    </lineage>
</organism>
<reference evidence="1" key="1">
    <citation type="submission" date="2016-08" db="EMBL/GenBank/DDBJ databases">
        <authorList>
            <person name="Seilhamer J.J."/>
        </authorList>
    </citation>
    <scope>NUCLEOTIDE SEQUENCE</scope>
    <source>
        <strain evidence="1">86</strain>
    </source>
</reference>
<name>A0A212LR73_9FIRM</name>
<dbReference type="AlphaFoldDB" id="A0A212LR73"/>
<proteinExistence type="predicted"/>
<dbReference type="EMBL" id="FMJE01000003">
    <property type="protein sequence ID" value="SCM79950.1"/>
    <property type="molecule type" value="Genomic_DNA"/>
</dbReference>
<protein>
    <submittedName>
        <fullName evidence="1">Uncharacterized protein</fullName>
    </submittedName>
</protein>